<dbReference type="InterPro" id="IPR000259">
    <property type="entry name" value="Adhesion_dom_fimbrial"/>
</dbReference>
<accession>A0ABY8Y3F7</accession>
<evidence type="ECO:0000256" key="1">
    <source>
        <dbReference type="ARBA" id="ARBA00004561"/>
    </source>
</evidence>
<dbReference type="InterPro" id="IPR008966">
    <property type="entry name" value="Adhesion_dom_sf"/>
</dbReference>
<evidence type="ECO:0000313" key="7">
    <source>
        <dbReference type="EMBL" id="WIV86920.1"/>
    </source>
</evidence>
<sequence>MNELSYFYKKIAQVMLLWISLFFIAFTFVIKNANAELANVNIIIKANIVANTCRVSPDSINKFVDLGKWATKDFKQNNMTDPIKFTLNLTDCSVVTKGVKVTFNGDVNGTDNSLFKLVGNNAATNVGIAILDKNKSKVLPGKGSIMYPTDMNNTITLDFYAYYQAINELVTSGSANSEVVFTLEYL</sequence>
<protein>
    <submittedName>
        <fullName evidence="7">Fimbrial protein</fullName>
    </submittedName>
</protein>
<dbReference type="PANTHER" id="PTHR33420:SF3">
    <property type="entry name" value="FIMBRIAL SUBUNIT ELFA"/>
    <property type="match status" value="1"/>
</dbReference>
<dbReference type="EMBL" id="CP127389">
    <property type="protein sequence ID" value="WIV86920.1"/>
    <property type="molecule type" value="Genomic_DNA"/>
</dbReference>
<dbReference type="InterPro" id="IPR036937">
    <property type="entry name" value="Adhesion_dom_fimbrial_sf"/>
</dbReference>
<evidence type="ECO:0000256" key="3">
    <source>
        <dbReference type="ARBA" id="ARBA00022729"/>
    </source>
</evidence>
<name>A0ABY8Y3F7_9GAMM</name>
<dbReference type="PANTHER" id="PTHR33420">
    <property type="entry name" value="FIMBRIAL SUBUNIT ELFA-RELATED"/>
    <property type="match status" value="1"/>
</dbReference>
<dbReference type="Pfam" id="PF00419">
    <property type="entry name" value="Fimbrial"/>
    <property type="match status" value="1"/>
</dbReference>
<dbReference type="InterPro" id="IPR050263">
    <property type="entry name" value="Bact_Fimbrial_Adh_Pro"/>
</dbReference>
<keyword evidence="5" id="KW-1133">Transmembrane helix</keyword>
<feature type="domain" description="Fimbrial-type adhesion" evidence="6">
    <location>
        <begin position="43"/>
        <end position="185"/>
    </location>
</feature>
<evidence type="ECO:0000256" key="5">
    <source>
        <dbReference type="SAM" id="Phobius"/>
    </source>
</evidence>
<feature type="transmembrane region" description="Helical" evidence="5">
    <location>
        <begin position="12"/>
        <end position="30"/>
    </location>
</feature>
<gene>
    <name evidence="7" type="ORF">QQS39_10525</name>
</gene>
<evidence type="ECO:0000256" key="4">
    <source>
        <dbReference type="ARBA" id="ARBA00023263"/>
    </source>
</evidence>
<keyword evidence="5" id="KW-0812">Transmembrane</keyword>
<keyword evidence="8" id="KW-1185">Reference proteome</keyword>
<organism evidence="7 8">
    <name type="scientific">Proteus appendicitidis</name>
    <dbReference type="NCBI Taxonomy" id="3034648"/>
    <lineage>
        <taxon>Bacteria</taxon>
        <taxon>Pseudomonadati</taxon>
        <taxon>Pseudomonadota</taxon>
        <taxon>Gammaproteobacteria</taxon>
        <taxon>Enterobacterales</taxon>
        <taxon>Morganellaceae</taxon>
        <taxon>Proteus</taxon>
    </lineage>
</organism>
<keyword evidence="3" id="KW-0732">Signal</keyword>
<dbReference type="SUPFAM" id="SSF49401">
    <property type="entry name" value="Bacterial adhesins"/>
    <property type="match status" value="1"/>
</dbReference>
<evidence type="ECO:0000256" key="2">
    <source>
        <dbReference type="ARBA" id="ARBA00006671"/>
    </source>
</evidence>
<comment type="similarity">
    <text evidence="2">Belongs to the fimbrial protein family.</text>
</comment>
<keyword evidence="4" id="KW-0281">Fimbrium</keyword>
<evidence type="ECO:0000259" key="6">
    <source>
        <dbReference type="Pfam" id="PF00419"/>
    </source>
</evidence>
<keyword evidence="5" id="KW-0472">Membrane</keyword>
<dbReference type="Gene3D" id="2.60.40.1090">
    <property type="entry name" value="Fimbrial-type adhesion domain"/>
    <property type="match status" value="1"/>
</dbReference>
<proteinExistence type="inferred from homology"/>
<comment type="subcellular location">
    <subcellularLocation>
        <location evidence="1">Fimbrium</location>
    </subcellularLocation>
</comment>
<dbReference type="RefSeq" id="WP_285804480.1">
    <property type="nucleotide sequence ID" value="NZ_CP127389.1"/>
</dbReference>
<reference evidence="7 8" key="1">
    <citation type="submission" date="2023-06" db="EMBL/GenBank/DDBJ databases">
        <title>Proteus appendicitidis sp. nov., isolated from the appendiceal pus of an appendicitis patient in Yongzhou, China.</title>
        <authorList>
            <person name="Cai X."/>
        </authorList>
    </citation>
    <scope>NUCLEOTIDE SEQUENCE [LARGE SCALE GENOMIC DNA]</scope>
    <source>
        <strain evidence="7 8">HZ0627</strain>
    </source>
</reference>
<evidence type="ECO:0000313" key="8">
    <source>
        <dbReference type="Proteomes" id="UP001226651"/>
    </source>
</evidence>
<dbReference type="Proteomes" id="UP001226651">
    <property type="component" value="Chromosome"/>
</dbReference>